<keyword evidence="3" id="KW-0285">Flavoprotein</keyword>
<dbReference type="AlphaFoldDB" id="A0A2M9FVR2"/>
<evidence type="ECO:0000256" key="1">
    <source>
        <dbReference type="ARBA" id="ARBA00001974"/>
    </source>
</evidence>
<dbReference type="Gene3D" id="1.10.540.10">
    <property type="entry name" value="Acyl-CoA dehydrogenase/oxidase, N-terminal domain"/>
    <property type="match status" value="1"/>
</dbReference>
<protein>
    <submittedName>
        <fullName evidence="7">Acyl-CoA dehydrogenase</fullName>
    </submittedName>
</protein>
<dbReference type="Proteomes" id="UP000229498">
    <property type="component" value="Unassembled WGS sequence"/>
</dbReference>
<dbReference type="PANTHER" id="PTHR43884">
    <property type="entry name" value="ACYL-COA DEHYDROGENASE"/>
    <property type="match status" value="1"/>
</dbReference>
<sequence>MSELRNILTDSVNGLFGDRVTKELLTQFDADGNDGGLWDEVEAQGLTRPLVSEENGGVGGEWRDAHVLLYASGYHCAPVPMGETILATWLAEKAGLPVPDGVSTVIDGRDTLKLAGGKLSGAAGRVPWARKAGHAIFVAEDEGGPKIGLLDLSQAKIGEGENVAKEPRDDVTVDGVPVETVPLPNDMPADGVLLYGAMIRAAQLAGALEKVLQQAVQYANERTQFGRPIGKFQAIQQELAKTAGEAAASGVIAEAPFAALDEGRPAEFLIAAAKARASEAAGIAASVGHQTHGAIGFTYEHSLHFATRRLWSWRSEFGGQRFWWRRLGERSVGRGPDMFWPDITG</sequence>
<dbReference type="SUPFAM" id="SSF47203">
    <property type="entry name" value="Acyl-CoA dehydrogenase C-terminal domain-like"/>
    <property type="match status" value="1"/>
</dbReference>
<dbReference type="GO" id="GO:0050660">
    <property type="term" value="F:flavin adenine dinucleotide binding"/>
    <property type="evidence" value="ECO:0007669"/>
    <property type="project" value="InterPro"/>
</dbReference>
<comment type="cofactor">
    <cofactor evidence="1">
        <name>FAD</name>
        <dbReference type="ChEBI" id="CHEBI:57692"/>
    </cofactor>
</comment>
<dbReference type="InterPro" id="IPR009075">
    <property type="entry name" value="AcylCo_DH/oxidase_C"/>
</dbReference>
<feature type="domain" description="Acyl-CoA dehydrogenase/oxidase C-terminal" evidence="6">
    <location>
        <begin position="193"/>
        <end position="308"/>
    </location>
</feature>
<evidence type="ECO:0000313" key="8">
    <source>
        <dbReference type="Proteomes" id="UP000229498"/>
    </source>
</evidence>
<proteinExistence type="inferred from homology"/>
<dbReference type="EMBL" id="PHIG01000063">
    <property type="protein sequence ID" value="PJK27550.1"/>
    <property type="molecule type" value="Genomic_DNA"/>
</dbReference>
<evidence type="ECO:0000313" key="7">
    <source>
        <dbReference type="EMBL" id="PJK27550.1"/>
    </source>
</evidence>
<dbReference type="Gene3D" id="1.20.140.10">
    <property type="entry name" value="Butyryl-CoA Dehydrogenase, subunit A, domain 3"/>
    <property type="match status" value="1"/>
</dbReference>
<evidence type="ECO:0000256" key="2">
    <source>
        <dbReference type="ARBA" id="ARBA00009347"/>
    </source>
</evidence>
<keyword evidence="5" id="KW-0560">Oxidoreductase</keyword>
<reference evidence="7 8" key="1">
    <citation type="submission" date="2017-11" db="EMBL/GenBank/DDBJ databases">
        <title>Draft genome sequence of Rhizobiales bacterium SY3-13.</title>
        <authorList>
            <person name="Sun C."/>
        </authorList>
    </citation>
    <scope>NUCLEOTIDE SEQUENCE [LARGE SCALE GENOMIC DNA]</scope>
    <source>
        <strain evidence="7 8">SY3-13</strain>
    </source>
</reference>
<dbReference type="GO" id="GO:0003995">
    <property type="term" value="F:acyl-CoA dehydrogenase activity"/>
    <property type="evidence" value="ECO:0007669"/>
    <property type="project" value="TreeGrafter"/>
</dbReference>
<gene>
    <name evidence="7" type="ORF">CVT23_21800</name>
</gene>
<comment type="similarity">
    <text evidence="2">Belongs to the acyl-CoA dehydrogenase family.</text>
</comment>
<dbReference type="RefSeq" id="WP_109795263.1">
    <property type="nucleotide sequence ID" value="NZ_PHIG01000063.1"/>
</dbReference>
<dbReference type="PANTHER" id="PTHR43884:SF20">
    <property type="entry name" value="ACYL-COA DEHYDROGENASE FADE28"/>
    <property type="match status" value="1"/>
</dbReference>
<evidence type="ECO:0000256" key="3">
    <source>
        <dbReference type="ARBA" id="ARBA00022630"/>
    </source>
</evidence>
<evidence type="ECO:0000256" key="5">
    <source>
        <dbReference type="ARBA" id="ARBA00023002"/>
    </source>
</evidence>
<dbReference type="InterPro" id="IPR036250">
    <property type="entry name" value="AcylCo_DH-like_C"/>
</dbReference>
<evidence type="ECO:0000259" key="6">
    <source>
        <dbReference type="Pfam" id="PF00441"/>
    </source>
</evidence>
<dbReference type="OrthoDB" id="2450120at2"/>
<dbReference type="InterPro" id="IPR037069">
    <property type="entry name" value="AcylCoA_DH/ox_N_sf"/>
</dbReference>
<evidence type="ECO:0000256" key="4">
    <source>
        <dbReference type="ARBA" id="ARBA00022827"/>
    </source>
</evidence>
<dbReference type="SUPFAM" id="SSF56645">
    <property type="entry name" value="Acyl-CoA dehydrogenase NM domain-like"/>
    <property type="match status" value="1"/>
</dbReference>
<keyword evidence="8" id="KW-1185">Reference proteome</keyword>
<dbReference type="Pfam" id="PF00441">
    <property type="entry name" value="Acyl-CoA_dh_1"/>
    <property type="match status" value="1"/>
</dbReference>
<accession>A0A2M9FVR2</accession>
<dbReference type="InterPro" id="IPR009100">
    <property type="entry name" value="AcylCoA_DH/oxidase_NM_dom_sf"/>
</dbReference>
<name>A0A2M9FVR2_9PROT</name>
<comment type="caution">
    <text evidence="7">The sequence shown here is derived from an EMBL/GenBank/DDBJ whole genome shotgun (WGS) entry which is preliminary data.</text>
</comment>
<organism evidence="7 8">
    <name type="scientific">Minwuia thermotolerans</name>
    <dbReference type="NCBI Taxonomy" id="2056226"/>
    <lineage>
        <taxon>Bacteria</taxon>
        <taxon>Pseudomonadati</taxon>
        <taxon>Pseudomonadota</taxon>
        <taxon>Alphaproteobacteria</taxon>
        <taxon>Minwuiales</taxon>
        <taxon>Minwuiaceae</taxon>
        <taxon>Minwuia</taxon>
    </lineage>
</organism>
<keyword evidence="4" id="KW-0274">FAD</keyword>